<evidence type="ECO:0000256" key="2">
    <source>
        <dbReference type="SAM" id="Phobius"/>
    </source>
</evidence>
<feature type="transmembrane region" description="Helical" evidence="2">
    <location>
        <begin position="76"/>
        <end position="95"/>
    </location>
</feature>
<evidence type="ECO:0000313" key="3">
    <source>
        <dbReference type="EMBL" id="KAL3826869.1"/>
    </source>
</evidence>
<evidence type="ECO:0000313" key="4">
    <source>
        <dbReference type="Proteomes" id="UP001530377"/>
    </source>
</evidence>
<keyword evidence="2" id="KW-1133">Transmembrane helix</keyword>
<accession>A0ABD3SQI3</accession>
<feature type="region of interest" description="Disordered" evidence="1">
    <location>
        <begin position="21"/>
        <end position="47"/>
    </location>
</feature>
<name>A0ABD3SQI3_9STRA</name>
<dbReference type="AlphaFoldDB" id="A0ABD3SQI3"/>
<keyword evidence="2" id="KW-0812">Transmembrane</keyword>
<sequence>MSGTLTNRVSRFGSLSASKSGNKLIPLRQPHYGSPNTHRTAFDADGDDITVKSNTGLPPPYVLPCFRFRRKKSLSLVLIAMAAMFMSLFSSFVAYRTLGSSSDGRYFLPSAREWGADRERRKKARQGRRAYPPTAVERETRAVKYTEYESHLLNFLFSLRAAGVNSSILPLNDREPLGQDMGMYTNLGCSVWNDLHGNQKMIEYNRDQTRQLWSSYLPTILQASRHADDTAYVHKNWTATLLESLSTESILKDPPNEDKEEAVSIKDIVRITGIIVRRLLGILQNGGKLSATLPPPLRIAVFGGPTVEGKGCHKANVKIPLGSIMANPTFCAFPYRLEQFINAILMPPAVLTQLRRTLGGRDHGGNASGDDFRLVEVINLGEEGTGSEYSSAIVLNRMYPPFGNVQAGTITGYGGGPPDLVIDAYGIDAYGKEASEMTNIYDAVGKLLSRMPRRCLKENSKPPPVIVRVVLEEDAHTLTSIVVGDAIDDVEEGETSLNILHSERKSIEAGTFGMAGHIATAWTLAFNLASLAISHCGLGENMSRPQKPIRRINNAASAGCDNGIDPPCIFSFLAGPKGNAPRPSAIASSLIPFIVENTGWLPESDMTTGFARKTGLVGTGEGATMTLLFRNITRSVRRLDVVTLRSTSQAWKDGVVKFALVTGGDFSHGRKAAEASTKIATESSFTISADLIVDGWDGKEDKHVSYHFGLDLIDGENSGGVGSDVLLRMTLTKGVRFKILGLMLCE</sequence>
<protein>
    <submittedName>
        <fullName evidence="3">Uncharacterized protein</fullName>
    </submittedName>
</protein>
<proteinExistence type="predicted"/>
<dbReference type="Proteomes" id="UP001530377">
    <property type="component" value="Unassembled WGS sequence"/>
</dbReference>
<comment type="caution">
    <text evidence="3">The sequence shown here is derived from an EMBL/GenBank/DDBJ whole genome shotgun (WGS) entry which is preliminary data.</text>
</comment>
<keyword evidence="4" id="KW-1185">Reference proteome</keyword>
<reference evidence="3 4" key="1">
    <citation type="submission" date="2024-10" db="EMBL/GenBank/DDBJ databases">
        <title>Updated reference genomes for cyclostephanoid diatoms.</title>
        <authorList>
            <person name="Roberts W.R."/>
            <person name="Alverson A.J."/>
        </authorList>
    </citation>
    <scope>NUCLEOTIDE SEQUENCE [LARGE SCALE GENOMIC DNA]</scope>
    <source>
        <strain evidence="3 4">AJA228-03</strain>
    </source>
</reference>
<gene>
    <name evidence="3" type="ORF">ACHAXA_005711</name>
</gene>
<keyword evidence="2" id="KW-0472">Membrane</keyword>
<evidence type="ECO:0000256" key="1">
    <source>
        <dbReference type="SAM" id="MobiDB-lite"/>
    </source>
</evidence>
<dbReference type="EMBL" id="JALLPB020000013">
    <property type="protein sequence ID" value="KAL3826869.1"/>
    <property type="molecule type" value="Genomic_DNA"/>
</dbReference>
<organism evidence="3 4">
    <name type="scientific">Cyclostephanos tholiformis</name>
    <dbReference type="NCBI Taxonomy" id="382380"/>
    <lineage>
        <taxon>Eukaryota</taxon>
        <taxon>Sar</taxon>
        <taxon>Stramenopiles</taxon>
        <taxon>Ochrophyta</taxon>
        <taxon>Bacillariophyta</taxon>
        <taxon>Coscinodiscophyceae</taxon>
        <taxon>Thalassiosirophycidae</taxon>
        <taxon>Stephanodiscales</taxon>
        <taxon>Stephanodiscaceae</taxon>
        <taxon>Cyclostephanos</taxon>
    </lineage>
</organism>